<name>A0A1G8A3B6_9FIRM</name>
<dbReference type="STRING" id="1121419.SAMN05443529_11090"/>
<keyword evidence="2" id="KW-1185">Reference proteome</keyword>
<accession>A0A1G8A3B6</accession>
<organism evidence="1 2">
    <name type="scientific">Desulfosporosinus hippei DSM 8344</name>
    <dbReference type="NCBI Taxonomy" id="1121419"/>
    <lineage>
        <taxon>Bacteria</taxon>
        <taxon>Bacillati</taxon>
        <taxon>Bacillota</taxon>
        <taxon>Clostridia</taxon>
        <taxon>Eubacteriales</taxon>
        <taxon>Desulfitobacteriaceae</taxon>
        <taxon>Desulfosporosinus</taxon>
    </lineage>
</organism>
<reference evidence="2" key="1">
    <citation type="submission" date="2016-10" db="EMBL/GenBank/DDBJ databases">
        <authorList>
            <person name="Varghese N."/>
            <person name="Submissions S."/>
        </authorList>
    </citation>
    <scope>NUCLEOTIDE SEQUENCE [LARGE SCALE GENOMIC DNA]</scope>
    <source>
        <strain evidence="2">DSM 8344</strain>
    </source>
</reference>
<dbReference type="RefSeq" id="WP_092333043.1">
    <property type="nucleotide sequence ID" value="NZ_FNCP01000010.1"/>
</dbReference>
<dbReference type="EMBL" id="FNCP01000010">
    <property type="protein sequence ID" value="SDH15337.1"/>
    <property type="molecule type" value="Genomic_DNA"/>
</dbReference>
<proteinExistence type="predicted"/>
<gene>
    <name evidence="1" type="ORF">SAMN05443529_11090</name>
</gene>
<evidence type="ECO:0000313" key="1">
    <source>
        <dbReference type="EMBL" id="SDH15337.1"/>
    </source>
</evidence>
<dbReference type="OrthoDB" id="1793045at2"/>
<evidence type="ECO:0000313" key="2">
    <source>
        <dbReference type="Proteomes" id="UP000198656"/>
    </source>
</evidence>
<sequence length="254" mass="29456">MEAYYHNDPRIGEWVEKIIEEIFTTCLLTGVDSEAEFQKGCEFVTKLASLLQDFSTFPSEYLADVLKQIIEQQLPDSRVIGNFPSFKDIMNKMLQEGMLKVMDTSKSFPTVPTNNLKFDIAEIENVEIEDCIPALGAIYNQILPIEQQTIIEEMEINPNILIPNYIDRLKTVLNYVFVDAVIMWDVTISGQKVFAQVEDILFCRSDSMCPCEAEKLQQEGWIVLTINDEDLYYPRRLERYIKNTIRQGKNTKRR</sequence>
<protein>
    <submittedName>
        <fullName evidence="1">Uncharacterized protein</fullName>
    </submittedName>
</protein>
<dbReference type="AlphaFoldDB" id="A0A1G8A3B6"/>
<dbReference type="Proteomes" id="UP000198656">
    <property type="component" value="Unassembled WGS sequence"/>
</dbReference>